<dbReference type="FunFam" id="3.30.70.2740:FF:000001">
    <property type="entry name" value="D-lactate dehydrogenase mitochondrial"/>
    <property type="match status" value="1"/>
</dbReference>
<evidence type="ECO:0000313" key="7">
    <source>
        <dbReference type="EMBL" id="SHG01874.1"/>
    </source>
</evidence>
<dbReference type="PANTHER" id="PTHR42934">
    <property type="entry name" value="GLYCOLATE OXIDASE SUBUNIT GLCD"/>
    <property type="match status" value="1"/>
</dbReference>
<dbReference type="GO" id="GO:0071949">
    <property type="term" value="F:FAD binding"/>
    <property type="evidence" value="ECO:0007669"/>
    <property type="project" value="InterPro"/>
</dbReference>
<dbReference type="AlphaFoldDB" id="A0A1M5GDS8"/>
<dbReference type="PANTHER" id="PTHR42934:SF3">
    <property type="entry name" value="D-LACTATE DEHYDROGENASE"/>
    <property type="match status" value="1"/>
</dbReference>
<evidence type="ECO:0000256" key="1">
    <source>
        <dbReference type="ARBA" id="ARBA00001974"/>
    </source>
</evidence>
<dbReference type="OrthoDB" id="9811557at2"/>
<dbReference type="InterPro" id="IPR016169">
    <property type="entry name" value="FAD-bd_PCMH_sub2"/>
</dbReference>
<organism evidence="7 8">
    <name type="scientific">Desulfacinum infernum DSM 9756</name>
    <dbReference type="NCBI Taxonomy" id="1121391"/>
    <lineage>
        <taxon>Bacteria</taxon>
        <taxon>Pseudomonadati</taxon>
        <taxon>Thermodesulfobacteriota</taxon>
        <taxon>Syntrophobacteria</taxon>
        <taxon>Syntrophobacterales</taxon>
        <taxon>Syntrophobacteraceae</taxon>
        <taxon>Desulfacinum</taxon>
    </lineage>
</organism>
<dbReference type="EMBL" id="FQVB01000036">
    <property type="protein sequence ID" value="SHG01874.1"/>
    <property type="molecule type" value="Genomic_DNA"/>
</dbReference>
<dbReference type="InterPro" id="IPR036318">
    <property type="entry name" value="FAD-bd_PCMH-like_sf"/>
</dbReference>
<evidence type="ECO:0000256" key="5">
    <source>
        <dbReference type="ARBA" id="ARBA00023002"/>
    </source>
</evidence>
<keyword evidence="5" id="KW-0560">Oxidoreductase</keyword>
<dbReference type="Pfam" id="PF02913">
    <property type="entry name" value="FAD-oxidase_C"/>
    <property type="match status" value="1"/>
</dbReference>
<dbReference type="Gene3D" id="3.30.43.10">
    <property type="entry name" value="Uridine Diphospho-n-acetylenolpyruvylglucosamine Reductase, domain 2"/>
    <property type="match status" value="1"/>
</dbReference>
<proteinExistence type="inferred from homology"/>
<evidence type="ECO:0000256" key="4">
    <source>
        <dbReference type="ARBA" id="ARBA00022827"/>
    </source>
</evidence>
<gene>
    <name evidence="7" type="ORF">SAMN02745206_03117</name>
</gene>
<protein>
    <submittedName>
        <fullName evidence="7">Glycolate oxidase</fullName>
    </submittedName>
</protein>
<dbReference type="STRING" id="1121391.SAMN02745206_03117"/>
<name>A0A1M5GDS8_9BACT</name>
<dbReference type="InterPro" id="IPR016166">
    <property type="entry name" value="FAD-bd_PCMH"/>
</dbReference>
<sequence>MKWKKNVKPKSRLPVPEFRRICGPEHVLTAPEDRLAYSFDASKLSALPEAVILPGSAAEIAEILRLANAHGFPVYPRGAGSGMVGGAVPDRGGVVLALTRLNRILELDPDDMIAVVEPAVVTGRLQQEAARHGLLYPPDPASLSFSTIGGNVATCAGGPRAVKYGVTRDYVLGLEAVLPTGEVITTGTRTAKGVVGYDLTRLLVGSEGTLGVITRVVLRLVPAPEAVCTLAAVFPRIDQACRTVTSVLRARMVPTTLELLDRATLEAVEAHVQAGLPVHAEALLLLEVDGPDAVVDDHARRIEEICREMGARDVQKARDAASRERLWSARRAISPALRRIRPGKINEDVTVPRSRIPDLIRFNQSLARKYDLIIVSFGHAGDGNIHTNIMVDRSDPDEMARAERAVEELFREVLRLGGTLSGEHGIGITKSPFFQWEVHPGALDAMVRIKQALDPNNILNPGKMFVPNRAFFERDKG</sequence>
<dbReference type="PROSITE" id="PS51387">
    <property type="entry name" value="FAD_PCMH"/>
    <property type="match status" value="1"/>
</dbReference>
<dbReference type="InterPro" id="IPR016171">
    <property type="entry name" value="Vanillyl_alc_oxidase_C-sub2"/>
</dbReference>
<evidence type="ECO:0000259" key="6">
    <source>
        <dbReference type="PROSITE" id="PS51387"/>
    </source>
</evidence>
<dbReference type="InterPro" id="IPR051914">
    <property type="entry name" value="FAD-linked_OxidoTrans_Type4"/>
</dbReference>
<comment type="similarity">
    <text evidence="2">Belongs to the FAD-binding oxidoreductase/transferase type 4 family.</text>
</comment>
<keyword evidence="8" id="KW-1185">Reference proteome</keyword>
<dbReference type="Gene3D" id="1.10.45.10">
    <property type="entry name" value="Vanillyl-alcohol Oxidase, Chain A, domain 4"/>
    <property type="match status" value="1"/>
</dbReference>
<evidence type="ECO:0000256" key="2">
    <source>
        <dbReference type="ARBA" id="ARBA00008000"/>
    </source>
</evidence>
<dbReference type="InterPro" id="IPR006094">
    <property type="entry name" value="Oxid_FAD_bind_N"/>
</dbReference>
<evidence type="ECO:0000313" key="8">
    <source>
        <dbReference type="Proteomes" id="UP000184076"/>
    </source>
</evidence>
<reference evidence="8" key="1">
    <citation type="submission" date="2016-11" db="EMBL/GenBank/DDBJ databases">
        <authorList>
            <person name="Varghese N."/>
            <person name="Submissions S."/>
        </authorList>
    </citation>
    <scope>NUCLEOTIDE SEQUENCE [LARGE SCALE GENOMIC DNA]</scope>
    <source>
        <strain evidence="8">DSM 9756</strain>
    </source>
</reference>
<dbReference type="Gene3D" id="3.30.70.2190">
    <property type="match status" value="1"/>
</dbReference>
<evidence type="ECO:0000256" key="3">
    <source>
        <dbReference type="ARBA" id="ARBA00022630"/>
    </source>
</evidence>
<dbReference type="SUPFAM" id="SSF56176">
    <property type="entry name" value="FAD-binding/transporter-associated domain-like"/>
    <property type="match status" value="1"/>
</dbReference>
<dbReference type="Pfam" id="PF01565">
    <property type="entry name" value="FAD_binding_4"/>
    <property type="match status" value="1"/>
</dbReference>
<dbReference type="InterPro" id="IPR004113">
    <property type="entry name" value="FAD-bd_oxidored_4_C"/>
</dbReference>
<accession>A0A1M5GDS8</accession>
<dbReference type="FunFam" id="1.10.45.10:FF:000001">
    <property type="entry name" value="D-lactate dehydrogenase mitochondrial"/>
    <property type="match status" value="1"/>
</dbReference>
<dbReference type="Gene3D" id="3.30.465.10">
    <property type="match status" value="1"/>
</dbReference>
<dbReference type="GO" id="GO:0016491">
    <property type="term" value="F:oxidoreductase activity"/>
    <property type="evidence" value="ECO:0007669"/>
    <property type="project" value="UniProtKB-KW"/>
</dbReference>
<dbReference type="SUPFAM" id="SSF55103">
    <property type="entry name" value="FAD-linked oxidases, C-terminal domain"/>
    <property type="match status" value="1"/>
</dbReference>
<keyword evidence="4" id="KW-0274">FAD</keyword>
<dbReference type="Gene3D" id="3.30.70.2740">
    <property type="match status" value="1"/>
</dbReference>
<dbReference type="RefSeq" id="WP_073041097.1">
    <property type="nucleotide sequence ID" value="NZ_FQVB01000036.1"/>
</dbReference>
<keyword evidence="3" id="KW-0285">Flavoprotein</keyword>
<dbReference type="Proteomes" id="UP000184076">
    <property type="component" value="Unassembled WGS sequence"/>
</dbReference>
<dbReference type="InterPro" id="IPR016164">
    <property type="entry name" value="FAD-linked_Oxase-like_C"/>
</dbReference>
<dbReference type="InterPro" id="IPR016167">
    <property type="entry name" value="FAD-bd_PCMH_sub1"/>
</dbReference>
<comment type="cofactor">
    <cofactor evidence="1">
        <name>FAD</name>
        <dbReference type="ChEBI" id="CHEBI:57692"/>
    </cofactor>
</comment>
<feature type="domain" description="FAD-binding PCMH-type" evidence="6">
    <location>
        <begin position="44"/>
        <end position="223"/>
    </location>
</feature>